<dbReference type="AlphaFoldDB" id="A0A2X1Q7B0"/>
<evidence type="ECO:0000256" key="7">
    <source>
        <dbReference type="ARBA" id="ARBA00023055"/>
    </source>
</evidence>
<dbReference type="SUPFAM" id="SSF56935">
    <property type="entry name" value="Porins"/>
    <property type="match status" value="1"/>
</dbReference>
<dbReference type="PANTHER" id="PTHR35093:SF3">
    <property type="entry name" value="LONG-CHAIN FATTY ACID TRANSPORT PROTEIN"/>
    <property type="match status" value="1"/>
</dbReference>
<evidence type="ECO:0000256" key="1">
    <source>
        <dbReference type="ARBA" id="ARBA00004571"/>
    </source>
</evidence>
<keyword evidence="6" id="KW-0732">Signal</keyword>
<keyword evidence="4" id="KW-1134">Transmembrane beta strand</keyword>
<name>A0A2X1Q7B0_ECOLX</name>
<dbReference type="Proteomes" id="UP000250780">
    <property type="component" value="Unassembled WGS sequence"/>
</dbReference>
<evidence type="ECO:0000256" key="11">
    <source>
        <dbReference type="ARBA" id="ARBA00033358"/>
    </source>
</evidence>
<evidence type="ECO:0000256" key="4">
    <source>
        <dbReference type="ARBA" id="ARBA00022452"/>
    </source>
</evidence>
<keyword evidence="7" id="KW-0813">Transport</keyword>
<dbReference type="Pfam" id="PF03349">
    <property type="entry name" value="Toluene_X"/>
    <property type="match status" value="1"/>
</dbReference>
<dbReference type="InterPro" id="IPR005017">
    <property type="entry name" value="OMPP1/FadL/TodX"/>
</dbReference>
<dbReference type="EMBL" id="UASD01000009">
    <property type="protein sequence ID" value="SPX16496.1"/>
    <property type="molecule type" value="Genomic_DNA"/>
</dbReference>
<evidence type="ECO:0000256" key="3">
    <source>
        <dbReference type="ARBA" id="ARBA00015869"/>
    </source>
</evidence>
<organism evidence="12 13">
    <name type="scientific">Escherichia coli</name>
    <dbReference type="NCBI Taxonomy" id="562"/>
    <lineage>
        <taxon>Bacteria</taxon>
        <taxon>Pseudomonadati</taxon>
        <taxon>Pseudomonadota</taxon>
        <taxon>Gammaproteobacteria</taxon>
        <taxon>Enterobacterales</taxon>
        <taxon>Enterobacteriaceae</taxon>
        <taxon>Escherichia</taxon>
    </lineage>
</organism>
<evidence type="ECO:0000256" key="6">
    <source>
        <dbReference type="ARBA" id="ARBA00022729"/>
    </source>
</evidence>
<keyword evidence="5" id="KW-0812">Transmembrane</keyword>
<evidence type="ECO:0000256" key="10">
    <source>
        <dbReference type="ARBA" id="ARBA00031886"/>
    </source>
</evidence>
<dbReference type="GO" id="GO:0009279">
    <property type="term" value="C:cell outer membrane"/>
    <property type="evidence" value="ECO:0007669"/>
    <property type="project" value="UniProtKB-SubCell"/>
</dbReference>
<sequence length="122" mass="13170">MGSNMHFVAPINDQFGWGASITSNYGLATEFNDTYAGGSVGGTTDLETMNLNLSGAYRLNNAWSFGLGFNAVYARAKIERFAGDLGSWLLAKLCNLLLAKLSKGKHWQLPPTVLTVIPKSLI</sequence>
<keyword evidence="8" id="KW-0472">Membrane</keyword>
<dbReference type="GO" id="GO:0015483">
    <property type="term" value="F:long-chain fatty acid transporting porin activity"/>
    <property type="evidence" value="ECO:0007669"/>
    <property type="project" value="TreeGrafter"/>
</dbReference>
<keyword evidence="9" id="KW-0998">Cell outer membrane</keyword>
<gene>
    <name evidence="12" type="primary">fadL_2</name>
    <name evidence="12" type="ORF">NCTC9073_04270</name>
</gene>
<comment type="similarity">
    <text evidence="2">Belongs to the OmpP1/FadL family.</text>
</comment>
<comment type="subcellular location">
    <subcellularLocation>
        <location evidence="1">Cell outer membrane</location>
        <topology evidence="1">Multi-pass membrane protein</topology>
    </subcellularLocation>
</comment>
<accession>A0A2X1Q7B0</accession>
<evidence type="ECO:0000256" key="8">
    <source>
        <dbReference type="ARBA" id="ARBA00023136"/>
    </source>
</evidence>
<evidence type="ECO:0000256" key="5">
    <source>
        <dbReference type="ARBA" id="ARBA00022692"/>
    </source>
</evidence>
<evidence type="ECO:0000256" key="2">
    <source>
        <dbReference type="ARBA" id="ARBA00008163"/>
    </source>
</evidence>
<evidence type="ECO:0000313" key="12">
    <source>
        <dbReference type="EMBL" id="SPX16496.1"/>
    </source>
</evidence>
<dbReference type="Gene3D" id="2.40.160.60">
    <property type="entry name" value="Outer membrane protein transport protein (OMPP1/FadL/TodX)"/>
    <property type="match status" value="1"/>
</dbReference>
<keyword evidence="7" id="KW-0445">Lipid transport</keyword>
<proteinExistence type="inferred from homology"/>
<evidence type="ECO:0000256" key="9">
    <source>
        <dbReference type="ARBA" id="ARBA00023237"/>
    </source>
</evidence>
<protein>
    <recommendedName>
        <fullName evidence="3">Long-chain fatty acid transport protein</fullName>
    </recommendedName>
    <alternativeName>
        <fullName evidence="11">Outer membrane FadL protein</fullName>
    </alternativeName>
    <alternativeName>
        <fullName evidence="10">Outer membrane flp protein</fullName>
    </alternativeName>
</protein>
<dbReference type="PANTHER" id="PTHR35093">
    <property type="entry name" value="OUTER MEMBRANE PROTEIN NMB0088-RELATED"/>
    <property type="match status" value="1"/>
</dbReference>
<evidence type="ECO:0000313" key="13">
    <source>
        <dbReference type="Proteomes" id="UP000250780"/>
    </source>
</evidence>
<reference evidence="12 13" key="1">
    <citation type="submission" date="2018-06" db="EMBL/GenBank/DDBJ databases">
        <authorList>
            <consortium name="Pathogen Informatics"/>
            <person name="Doyle S."/>
        </authorList>
    </citation>
    <scope>NUCLEOTIDE SEQUENCE [LARGE SCALE GENOMIC DNA]</scope>
    <source>
        <strain evidence="12 13">NCTC9073</strain>
    </source>
</reference>